<evidence type="ECO:0000313" key="2">
    <source>
        <dbReference type="EMBL" id="CAG5131798.1"/>
    </source>
</evidence>
<evidence type="ECO:0000313" key="3">
    <source>
        <dbReference type="Proteomes" id="UP000678393"/>
    </source>
</evidence>
<organism evidence="2 3">
    <name type="scientific">Candidula unifasciata</name>
    <dbReference type="NCBI Taxonomy" id="100452"/>
    <lineage>
        <taxon>Eukaryota</taxon>
        <taxon>Metazoa</taxon>
        <taxon>Spiralia</taxon>
        <taxon>Lophotrochozoa</taxon>
        <taxon>Mollusca</taxon>
        <taxon>Gastropoda</taxon>
        <taxon>Heterobranchia</taxon>
        <taxon>Euthyneura</taxon>
        <taxon>Panpulmonata</taxon>
        <taxon>Eupulmonata</taxon>
        <taxon>Stylommatophora</taxon>
        <taxon>Helicina</taxon>
        <taxon>Helicoidea</taxon>
        <taxon>Geomitridae</taxon>
        <taxon>Candidula</taxon>
    </lineage>
</organism>
<evidence type="ECO:0000256" key="1">
    <source>
        <dbReference type="SAM" id="MobiDB-lite"/>
    </source>
</evidence>
<dbReference type="AlphaFoldDB" id="A0A8S3ZUU3"/>
<dbReference type="Proteomes" id="UP000678393">
    <property type="component" value="Unassembled WGS sequence"/>
</dbReference>
<comment type="caution">
    <text evidence="2">The sequence shown here is derived from an EMBL/GenBank/DDBJ whole genome shotgun (WGS) entry which is preliminary data.</text>
</comment>
<reference evidence="2" key="1">
    <citation type="submission" date="2021-04" db="EMBL/GenBank/DDBJ databases">
        <authorList>
            <consortium name="Molecular Ecology Group"/>
        </authorList>
    </citation>
    <scope>NUCLEOTIDE SEQUENCE</scope>
</reference>
<feature type="region of interest" description="Disordered" evidence="1">
    <location>
        <begin position="1"/>
        <end position="53"/>
    </location>
</feature>
<name>A0A8S3ZUU3_9EUPU</name>
<proteinExistence type="predicted"/>
<feature type="compositionally biased region" description="Basic and acidic residues" evidence="1">
    <location>
        <begin position="32"/>
        <end position="41"/>
    </location>
</feature>
<accession>A0A8S3ZUU3</accession>
<sequence>YLSKLFGQKKNEHSTASTNSSARPFLSKAQQRRSDTEHSSKDSSNIPSSLNGYVYDPSYYVNGNGKVHSPFLGSSPSDCTRAAADGSYEVVEDMAVDLSLYMDCSVVDSEFLSEYCQHNMQ</sequence>
<dbReference type="EMBL" id="CAJHNH020004890">
    <property type="protein sequence ID" value="CAG5131798.1"/>
    <property type="molecule type" value="Genomic_DNA"/>
</dbReference>
<gene>
    <name evidence="2" type="ORF">CUNI_LOCUS17356</name>
</gene>
<keyword evidence="3" id="KW-1185">Reference proteome</keyword>
<feature type="non-terminal residue" evidence="2">
    <location>
        <position position="121"/>
    </location>
</feature>
<feature type="non-terminal residue" evidence="2">
    <location>
        <position position="1"/>
    </location>
</feature>
<feature type="compositionally biased region" description="Polar residues" evidence="1">
    <location>
        <begin position="42"/>
        <end position="51"/>
    </location>
</feature>
<protein>
    <submittedName>
        <fullName evidence="2">Uncharacterized protein</fullName>
    </submittedName>
</protein>